<reference evidence="2" key="1">
    <citation type="submission" date="2016-08" db="EMBL/GenBank/DDBJ databases">
        <title>Comparative genomics of Lactococcus lactis strain WFLU12 isolated from the gastrointestinal tract of wild olive flounder (Paralichythys olivaceus).</title>
        <authorList>
            <person name="Nguyen T.L."/>
            <person name="Kim D.-H."/>
        </authorList>
    </citation>
    <scope>NUCLEOTIDE SEQUENCE [LARGE SCALE GENOMIC DNA]</scope>
    <source>
        <strain evidence="2">WFLU12</strain>
    </source>
</reference>
<proteinExistence type="predicted"/>
<evidence type="ECO:0000313" key="2">
    <source>
        <dbReference type="Proteomes" id="UP000234865"/>
    </source>
</evidence>
<dbReference type="Proteomes" id="UP000234865">
    <property type="component" value="Unassembled WGS sequence"/>
</dbReference>
<dbReference type="AlphaFoldDB" id="A0A2N5W9U8"/>
<evidence type="ECO:0000313" key="1">
    <source>
        <dbReference type="EMBL" id="PLW58988.1"/>
    </source>
</evidence>
<name>A0A2N5W9U8_LACLL</name>
<gene>
    <name evidence="1" type="ORF">CYU10_002386</name>
</gene>
<organism evidence="1 2">
    <name type="scientific">Lactococcus lactis subsp. lactis</name>
    <name type="common">Streptococcus lactis</name>
    <dbReference type="NCBI Taxonomy" id="1360"/>
    <lineage>
        <taxon>Bacteria</taxon>
        <taxon>Bacillati</taxon>
        <taxon>Bacillota</taxon>
        <taxon>Bacilli</taxon>
        <taxon>Lactobacillales</taxon>
        <taxon>Streptococcaceae</taxon>
        <taxon>Lactococcus</taxon>
    </lineage>
</organism>
<dbReference type="RefSeq" id="WP_095587006.1">
    <property type="nucleotide sequence ID" value="NZ_PKRZ01000002.1"/>
</dbReference>
<accession>A0A2N5W9U8</accession>
<sequence length="87" mass="10184">MKKKVITIDYYGTTREEVFKTFESAKDASEYYKVSYDSVKKACKSSLVGCRIKHIAFLYEEDYKDVVVDELYLNIQVAFLEEKVFGK</sequence>
<comment type="caution">
    <text evidence="1">The sequence shown here is derived from an EMBL/GenBank/DDBJ whole genome shotgun (WGS) entry which is preliminary data.</text>
</comment>
<protein>
    <submittedName>
        <fullName evidence="1">Uncharacterized protein</fullName>
    </submittedName>
</protein>
<dbReference type="EMBL" id="PKRZ01000002">
    <property type="protein sequence ID" value="PLW58988.1"/>
    <property type="molecule type" value="Genomic_DNA"/>
</dbReference>